<dbReference type="EC" id="1.1.1.193" evidence="13"/>
<evidence type="ECO:0000256" key="10">
    <source>
        <dbReference type="ARBA" id="ARBA00022857"/>
    </source>
</evidence>
<reference evidence="18 19" key="1">
    <citation type="journal article" date="2016" name="Nat. Commun.">
        <title>Thousands of microbial genomes shed light on interconnected biogeochemical processes in an aquifer system.</title>
        <authorList>
            <person name="Anantharaman K."/>
            <person name="Brown C.T."/>
            <person name="Hug L.A."/>
            <person name="Sharon I."/>
            <person name="Castelle C.J."/>
            <person name="Probst A.J."/>
            <person name="Thomas B.C."/>
            <person name="Singh A."/>
            <person name="Wilkins M.J."/>
            <person name="Karaoz U."/>
            <person name="Brodie E.L."/>
            <person name="Williams K.H."/>
            <person name="Hubbard S.S."/>
            <person name="Banfield J.F."/>
        </authorList>
    </citation>
    <scope>NUCLEOTIDE SEQUENCE [LARGE SCALE GENOMIC DNA]</scope>
</reference>
<dbReference type="EMBL" id="MFLN01000008">
    <property type="protein sequence ID" value="OGG67452.1"/>
    <property type="molecule type" value="Genomic_DNA"/>
</dbReference>
<evidence type="ECO:0000256" key="7">
    <source>
        <dbReference type="ARBA" id="ARBA00022723"/>
    </source>
</evidence>
<dbReference type="GO" id="GO:0008835">
    <property type="term" value="F:diaminohydroxyphosphoribosylaminopyrimidine deaminase activity"/>
    <property type="evidence" value="ECO:0007669"/>
    <property type="project" value="UniProtKB-EC"/>
</dbReference>
<feature type="binding site" evidence="15">
    <location>
        <position position="291"/>
    </location>
    <ligand>
        <name>substrate</name>
    </ligand>
</feature>
<evidence type="ECO:0000313" key="18">
    <source>
        <dbReference type="EMBL" id="OGG67452.1"/>
    </source>
</evidence>
<feature type="binding site" evidence="15">
    <location>
        <position position="211"/>
    </location>
    <ligand>
        <name>substrate</name>
    </ligand>
</feature>
<evidence type="ECO:0000256" key="6">
    <source>
        <dbReference type="ARBA" id="ARBA00022619"/>
    </source>
</evidence>
<evidence type="ECO:0000256" key="8">
    <source>
        <dbReference type="ARBA" id="ARBA00022801"/>
    </source>
</evidence>
<comment type="caution">
    <text evidence="18">The sequence shown here is derived from an EMBL/GenBank/DDBJ whole genome shotgun (WGS) entry which is preliminary data.</text>
</comment>
<protein>
    <recommendedName>
        <fullName evidence="13">Riboflavin biosynthesis protein RibD</fullName>
    </recommendedName>
    <domain>
        <recommendedName>
            <fullName evidence="13">Diaminohydroxyphosphoribosylaminopyrimidine deaminase</fullName>
            <shortName evidence="13">DRAP deaminase</shortName>
            <ecNumber evidence="13">3.5.4.26</ecNumber>
        </recommendedName>
        <alternativeName>
            <fullName evidence="13">Riboflavin-specific deaminase</fullName>
        </alternativeName>
    </domain>
    <domain>
        <recommendedName>
            <fullName evidence="13">5-amino-6-(5-phosphoribosylamino)uracil reductase</fullName>
            <ecNumber evidence="13">1.1.1.193</ecNumber>
        </recommendedName>
        <alternativeName>
            <fullName evidence="13">HTP reductase</fullName>
        </alternativeName>
    </domain>
</protein>
<dbReference type="GO" id="GO:0008703">
    <property type="term" value="F:5-amino-6-(5-phosphoribosylamino)uracil reductase activity"/>
    <property type="evidence" value="ECO:0007669"/>
    <property type="project" value="UniProtKB-EC"/>
</dbReference>
<feature type="binding site" evidence="15">
    <location>
        <position position="172"/>
    </location>
    <ligand>
        <name>substrate</name>
    </ligand>
</feature>
<evidence type="ECO:0000256" key="16">
    <source>
        <dbReference type="PIRSR" id="PIRSR006769-3"/>
    </source>
</evidence>
<dbReference type="FunFam" id="3.40.140.10:FF:000025">
    <property type="entry name" value="Riboflavin biosynthesis protein RibD"/>
    <property type="match status" value="1"/>
</dbReference>
<comment type="function">
    <text evidence="1 13">Converts 2,5-diamino-6-(ribosylamino)-4(3h)-pyrimidinone 5'-phosphate into 5-amino-6-(ribosylamino)-2,4(1h,3h)-pyrimidinedione 5'-phosphate.</text>
</comment>
<dbReference type="Gene3D" id="3.40.430.10">
    <property type="entry name" value="Dihydrofolate Reductase, subunit A"/>
    <property type="match status" value="1"/>
</dbReference>
<dbReference type="GO" id="GO:0008270">
    <property type="term" value="F:zinc ion binding"/>
    <property type="evidence" value="ECO:0007669"/>
    <property type="project" value="InterPro"/>
</dbReference>
<keyword evidence="11 13" id="KW-0560">Oxidoreductase</keyword>
<keyword evidence="12" id="KW-0511">Multifunctional enzyme</keyword>
<dbReference type="STRING" id="1798500.A3C21_01975"/>
<dbReference type="Pfam" id="PF00383">
    <property type="entry name" value="dCMP_cyt_deam_1"/>
    <property type="match status" value="1"/>
</dbReference>
<comment type="catalytic activity">
    <reaction evidence="13">
        <text>2,5-diamino-6-hydroxy-4-(5-phosphoribosylamino)-pyrimidine + H2O + H(+) = 5-amino-6-(5-phospho-D-ribosylamino)uracil + NH4(+)</text>
        <dbReference type="Rhea" id="RHEA:21868"/>
        <dbReference type="ChEBI" id="CHEBI:15377"/>
        <dbReference type="ChEBI" id="CHEBI:15378"/>
        <dbReference type="ChEBI" id="CHEBI:28938"/>
        <dbReference type="ChEBI" id="CHEBI:58453"/>
        <dbReference type="ChEBI" id="CHEBI:58614"/>
        <dbReference type="EC" id="3.5.4.26"/>
    </reaction>
</comment>
<dbReference type="Proteomes" id="UP000178572">
    <property type="component" value="Unassembled WGS sequence"/>
</dbReference>
<dbReference type="InterPro" id="IPR002125">
    <property type="entry name" value="CMP_dCMP_dom"/>
</dbReference>
<comment type="pathway">
    <text evidence="3 13">Cofactor biosynthesis; riboflavin biosynthesis; 5-amino-6-(D-ribitylamino)uracil from GTP: step 3/4.</text>
</comment>
<comment type="similarity">
    <text evidence="5 13">In the C-terminal section; belongs to the HTP reductase family.</text>
</comment>
<dbReference type="PANTHER" id="PTHR38011">
    <property type="entry name" value="DIHYDROFOLATE REDUCTASE FAMILY PROTEIN (AFU_ORTHOLOGUE AFUA_8G06820)"/>
    <property type="match status" value="1"/>
</dbReference>
<dbReference type="InterPro" id="IPR050765">
    <property type="entry name" value="Riboflavin_Biosynth_HTPR"/>
</dbReference>
<dbReference type="SUPFAM" id="SSF53927">
    <property type="entry name" value="Cytidine deaminase-like"/>
    <property type="match status" value="1"/>
</dbReference>
<feature type="binding site" evidence="15">
    <location>
        <position position="200"/>
    </location>
    <ligand>
        <name>NADP(+)</name>
        <dbReference type="ChEBI" id="CHEBI:58349"/>
    </ligand>
</feature>
<comment type="similarity">
    <text evidence="4 13">In the N-terminal section; belongs to the cytidine and deoxycytidylate deaminase family.</text>
</comment>
<evidence type="ECO:0000256" key="12">
    <source>
        <dbReference type="ARBA" id="ARBA00023268"/>
    </source>
</evidence>
<organism evidence="18 19">
    <name type="scientific">Candidatus Kaiserbacteria bacterium RIFCSPHIGHO2_02_FULL_59_21</name>
    <dbReference type="NCBI Taxonomy" id="1798500"/>
    <lineage>
        <taxon>Bacteria</taxon>
        <taxon>Candidatus Kaiseribacteriota</taxon>
    </lineage>
</organism>
<dbReference type="InterPro" id="IPR016192">
    <property type="entry name" value="APOBEC/CMP_deaminase_Zn-bd"/>
</dbReference>
<feature type="binding site" evidence="15">
    <location>
        <position position="158"/>
    </location>
    <ligand>
        <name>NADP(+)</name>
        <dbReference type="ChEBI" id="CHEBI:58349"/>
    </ligand>
</feature>
<feature type="binding site" evidence="15">
    <location>
        <position position="204"/>
    </location>
    <ligand>
        <name>NADP(+)</name>
        <dbReference type="ChEBI" id="CHEBI:58349"/>
    </ligand>
</feature>
<dbReference type="NCBIfam" id="TIGR00326">
    <property type="entry name" value="eubact_ribD"/>
    <property type="match status" value="1"/>
</dbReference>
<evidence type="ECO:0000256" key="15">
    <source>
        <dbReference type="PIRSR" id="PIRSR006769-2"/>
    </source>
</evidence>
<dbReference type="SUPFAM" id="SSF53597">
    <property type="entry name" value="Dihydrofolate reductase-like"/>
    <property type="match status" value="1"/>
</dbReference>
<dbReference type="Pfam" id="PF01872">
    <property type="entry name" value="RibD_C"/>
    <property type="match status" value="1"/>
</dbReference>
<comment type="pathway">
    <text evidence="2 13">Cofactor biosynthesis; riboflavin biosynthesis; 5-amino-6-(D-ribitylamino)uracil from GTP: step 2/4.</text>
</comment>
<keyword evidence="7 13" id="KW-0479">Metal-binding</keyword>
<dbReference type="AlphaFoldDB" id="A0A1F6E2J6"/>
<dbReference type="GO" id="GO:0009231">
    <property type="term" value="P:riboflavin biosynthetic process"/>
    <property type="evidence" value="ECO:0007669"/>
    <property type="project" value="UniProtKB-UniPathway"/>
</dbReference>
<sequence>MSPAISDERCMDEVLLLAKRGAGWTNPNPMVGAVIAKNGRIVARGFHRRAGGAHAEIEALKAAGQRARGATLYANLEPCAHIGKTPPCTDAIIKAGIRRIVCSAKDPDPRVNGRGIAKLRRAGIAVRCGVRAREARALNEAFYAFHAKRRPFVALKFAASLDGKLATRAGDSKWLTNDAARAYARSLRGRYHAVLVGAGTALADDPHLGVRARGKRDPVRVILDPRLRVPLSARALRGNAIVAASLGAPRRKKKTLERRGITVISFKSARIPLRALLAKLRTLNIVSVLVEGGGETLGRFIDEKLFDRVYAFHAPLLVGGRKAVSIGGLGTGTLKHAVRLHDVSVVRFDDNVLISGRTP</sequence>
<keyword evidence="10 13" id="KW-0521">NADP</keyword>
<dbReference type="InterPro" id="IPR016193">
    <property type="entry name" value="Cytidine_deaminase-like"/>
</dbReference>
<evidence type="ECO:0000256" key="11">
    <source>
        <dbReference type="ARBA" id="ARBA00023002"/>
    </source>
</evidence>
<feature type="binding site" evidence="15">
    <location>
        <position position="174"/>
    </location>
    <ligand>
        <name>NADP(+)</name>
        <dbReference type="ChEBI" id="CHEBI:58349"/>
    </ligand>
</feature>
<dbReference type="EC" id="3.5.4.26" evidence="13"/>
<dbReference type="InterPro" id="IPR002734">
    <property type="entry name" value="RibDG_C"/>
</dbReference>
<feature type="binding site" evidence="15">
    <location>
        <position position="188"/>
    </location>
    <ligand>
        <name>substrate</name>
    </ligand>
</feature>
<evidence type="ECO:0000256" key="2">
    <source>
        <dbReference type="ARBA" id="ARBA00004882"/>
    </source>
</evidence>
<feature type="binding site" evidence="16">
    <location>
        <position position="88"/>
    </location>
    <ligand>
        <name>Zn(2+)</name>
        <dbReference type="ChEBI" id="CHEBI:29105"/>
        <note>catalytic</note>
    </ligand>
</feature>
<feature type="active site" description="Proton donor" evidence="14">
    <location>
        <position position="56"/>
    </location>
</feature>
<dbReference type="PIRSF" id="PIRSF006769">
    <property type="entry name" value="RibD"/>
    <property type="match status" value="1"/>
</dbReference>
<evidence type="ECO:0000256" key="3">
    <source>
        <dbReference type="ARBA" id="ARBA00004910"/>
    </source>
</evidence>
<dbReference type="PANTHER" id="PTHR38011:SF7">
    <property type="entry name" value="2,5-DIAMINO-6-RIBOSYLAMINO-4(3H)-PYRIMIDINONE 5'-PHOSPHATE REDUCTASE"/>
    <property type="match status" value="1"/>
</dbReference>
<dbReference type="InterPro" id="IPR011549">
    <property type="entry name" value="RibD_C"/>
</dbReference>
<dbReference type="InterPro" id="IPR004794">
    <property type="entry name" value="Eubact_RibD"/>
</dbReference>
<dbReference type="InterPro" id="IPR024072">
    <property type="entry name" value="DHFR-like_dom_sf"/>
</dbReference>
<comment type="cofactor">
    <cofactor evidence="13 16">
        <name>Zn(2+)</name>
        <dbReference type="ChEBI" id="CHEBI:29105"/>
    </cofactor>
    <text evidence="13 16">Binds 1 zinc ion.</text>
</comment>
<keyword evidence="8 13" id="KW-0378">Hydrolase</keyword>
<dbReference type="GO" id="GO:0050661">
    <property type="term" value="F:NADP binding"/>
    <property type="evidence" value="ECO:0007669"/>
    <property type="project" value="InterPro"/>
</dbReference>
<evidence type="ECO:0000313" key="19">
    <source>
        <dbReference type="Proteomes" id="UP000178572"/>
    </source>
</evidence>
<feature type="binding site" evidence="16">
    <location>
        <position position="79"/>
    </location>
    <ligand>
        <name>Zn(2+)</name>
        <dbReference type="ChEBI" id="CHEBI:29105"/>
        <note>catalytic</note>
    </ligand>
</feature>
<dbReference type="PROSITE" id="PS51747">
    <property type="entry name" value="CYT_DCMP_DEAMINASES_2"/>
    <property type="match status" value="1"/>
</dbReference>
<evidence type="ECO:0000259" key="17">
    <source>
        <dbReference type="PROSITE" id="PS51747"/>
    </source>
</evidence>
<dbReference type="PROSITE" id="PS00903">
    <property type="entry name" value="CYT_DCMP_DEAMINASES_1"/>
    <property type="match status" value="1"/>
</dbReference>
<accession>A0A1F6E2J6</accession>
<evidence type="ECO:0000256" key="9">
    <source>
        <dbReference type="ARBA" id="ARBA00022833"/>
    </source>
</evidence>
<dbReference type="Gene3D" id="3.40.140.10">
    <property type="entry name" value="Cytidine Deaminase, domain 2"/>
    <property type="match status" value="1"/>
</dbReference>
<feature type="binding site" evidence="16">
    <location>
        <position position="54"/>
    </location>
    <ligand>
        <name>Zn(2+)</name>
        <dbReference type="ChEBI" id="CHEBI:29105"/>
        <note>catalytic</note>
    </ligand>
</feature>
<keyword evidence="6 13" id="KW-0686">Riboflavin biosynthesis</keyword>
<evidence type="ECO:0000256" key="1">
    <source>
        <dbReference type="ARBA" id="ARBA00002151"/>
    </source>
</evidence>
<feature type="binding site" evidence="15">
    <location>
        <position position="208"/>
    </location>
    <ligand>
        <name>substrate</name>
    </ligand>
</feature>
<evidence type="ECO:0000256" key="13">
    <source>
        <dbReference type="PIRNR" id="PIRNR006769"/>
    </source>
</evidence>
<evidence type="ECO:0000256" key="14">
    <source>
        <dbReference type="PIRSR" id="PIRSR006769-1"/>
    </source>
</evidence>
<comment type="catalytic activity">
    <reaction evidence="13">
        <text>5-amino-6-(5-phospho-D-ribitylamino)uracil + NADP(+) = 5-amino-6-(5-phospho-D-ribosylamino)uracil + NADPH + H(+)</text>
        <dbReference type="Rhea" id="RHEA:17845"/>
        <dbReference type="ChEBI" id="CHEBI:15378"/>
        <dbReference type="ChEBI" id="CHEBI:57783"/>
        <dbReference type="ChEBI" id="CHEBI:58349"/>
        <dbReference type="ChEBI" id="CHEBI:58421"/>
        <dbReference type="ChEBI" id="CHEBI:58453"/>
        <dbReference type="EC" id="1.1.1.193"/>
    </reaction>
</comment>
<keyword evidence="9 13" id="KW-0862">Zinc</keyword>
<proteinExistence type="inferred from homology"/>
<evidence type="ECO:0000256" key="5">
    <source>
        <dbReference type="ARBA" id="ARBA00007417"/>
    </source>
</evidence>
<dbReference type="CDD" id="cd01284">
    <property type="entry name" value="Riboflavin_deaminase-reductase"/>
    <property type="match status" value="1"/>
</dbReference>
<feature type="domain" description="CMP/dCMP-type deaminase" evidence="17">
    <location>
        <begin position="5"/>
        <end position="127"/>
    </location>
</feature>
<evidence type="ECO:0000256" key="4">
    <source>
        <dbReference type="ARBA" id="ARBA00005259"/>
    </source>
</evidence>
<dbReference type="NCBIfam" id="TIGR00227">
    <property type="entry name" value="ribD_Cterm"/>
    <property type="match status" value="1"/>
</dbReference>
<gene>
    <name evidence="18" type="ORF">A3C21_01975</name>
</gene>
<dbReference type="UniPathway" id="UPA00275">
    <property type="reaction ID" value="UER00401"/>
</dbReference>
<name>A0A1F6E2J6_9BACT</name>